<feature type="region of interest" description="Disordered" evidence="2">
    <location>
        <begin position="762"/>
        <end position="788"/>
    </location>
</feature>
<reference evidence="4" key="1">
    <citation type="journal article" date="2019" name="Int. J. Syst. Evol. Microbiol.">
        <title>The Global Catalogue of Microorganisms (GCM) 10K type strain sequencing project: providing services to taxonomists for standard genome sequencing and annotation.</title>
        <authorList>
            <consortium name="The Broad Institute Genomics Platform"/>
            <consortium name="The Broad Institute Genome Sequencing Center for Infectious Disease"/>
            <person name="Wu L."/>
            <person name="Ma J."/>
        </authorList>
    </citation>
    <scope>NUCLEOTIDE SEQUENCE [LARGE SCALE GENOMIC DNA]</scope>
    <source>
        <strain evidence="4">JCM 12763</strain>
    </source>
</reference>
<feature type="region of interest" description="Disordered" evidence="2">
    <location>
        <begin position="335"/>
        <end position="381"/>
    </location>
</feature>
<keyword evidence="4" id="KW-1185">Reference proteome</keyword>
<proteinExistence type="predicted"/>
<name>A0ABW1LX07_9ACTN</name>
<protein>
    <submittedName>
        <fullName evidence="3">Uncharacterized protein</fullName>
    </submittedName>
</protein>
<gene>
    <name evidence="3" type="ORF">ACFP50_10365</name>
</gene>
<evidence type="ECO:0000313" key="4">
    <source>
        <dbReference type="Proteomes" id="UP001596242"/>
    </source>
</evidence>
<feature type="coiled-coil region" evidence="1">
    <location>
        <begin position="619"/>
        <end position="646"/>
    </location>
</feature>
<evidence type="ECO:0000256" key="1">
    <source>
        <dbReference type="SAM" id="Coils"/>
    </source>
</evidence>
<dbReference type="Proteomes" id="UP001596242">
    <property type="component" value="Unassembled WGS sequence"/>
</dbReference>
<evidence type="ECO:0000256" key="2">
    <source>
        <dbReference type="SAM" id="MobiDB-lite"/>
    </source>
</evidence>
<comment type="caution">
    <text evidence="3">The sequence shown here is derived from an EMBL/GenBank/DDBJ whole genome shotgun (WGS) entry which is preliminary data.</text>
</comment>
<evidence type="ECO:0000313" key="3">
    <source>
        <dbReference type="EMBL" id="MFC6055846.1"/>
    </source>
</evidence>
<organism evidence="3 4">
    <name type="scientific">Streptomyces pratens</name>
    <dbReference type="NCBI Taxonomy" id="887456"/>
    <lineage>
        <taxon>Bacteria</taxon>
        <taxon>Bacillati</taxon>
        <taxon>Actinomycetota</taxon>
        <taxon>Actinomycetes</taxon>
        <taxon>Kitasatosporales</taxon>
        <taxon>Streptomycetaceae</taxon>
        <taxon>Streptomyces</taxon>
    </lineage>
</organism>
<dbReference type="RefSeq" id="WP_386395518.1">
    <property type="nucleotide sequence ID" value="NZ_JBHSPT010000023.1"/>
</dbReference>
<dbReference type="EMBL" id="JBHSPT010000023">
    <property type="protein sequence ID" value="MFC6055846.1"/>
    <property type="molecule type" value="Genomic_DNA"/>
</dbReference>
<sequence>MLDHRLVQTAVIGHKNSDHPVILPMDAWELDRWRGAHPGYSYWCGLQLGGCGGELSDRRYTTKVCHFAHHRTAPVCHRKNNGESSADHLFIKRGVQRLLGKRKMKGRVETRDLGTGPGDAVDVYLPDSRRRLRFQLSAVDYRAWRRADDELADDAEGIDWIFSSEGPITQQFTGRHGYCLRVRCETVGGERRVHIGAEARDRTVSWTPLEDCTVTPSGIVTPDTEKIRLTRPRPRPTAFPLQGGLAFALVPEAGVPADSPFATKDRHLLVADVKPVDSPIVRALVSLPADTEVPPAEHVYRVADGARLLIAEGTAGWAVEARRYTRLNAHDAQRTGLWTPPAAPEPMVAPTVPAPRTRKPDPVSAANPVTSSEPPAAPAPLTRGEMTTAVRDALAQHARLRTTTTWETLARTVSPALAQYSDTGRRDLLVAVDSPLRENVPVLSALVRDRGEPLPYLFRVLSELGVPRAAVSHRIKRWAAVETERAFAAYGVPARAMPPRLSLEPEHPTVPQPATARKPAGFAARQRSADHRAVAPQHGRVDMASSDLSKVRDLRALVTELERMLPALGMRSRKRARKTLSSAQTWLAAYDGEALTTRQPAAVVRKKAGHFVLIVEGALETARESVRAAKQNEEKQRAREERLRRAADLGSRAKRATHSPFTAAEDPVGRLTRQLADVAAGGRTVALKHLDLGSGGSDPRHVLAAVDREMGSDVPLLSALVTGSEEVPVPFFRDILRTVGLAVPQTDEALLKIWRREQERAYAAHGNPPRPLPPRLVPTASQAAPPRT</sequence>
<accession>A0ABW1LX07</accession>
<keyword evidence="1" id="KW-0175">Coiled coil</keyword>